<keyword evidence="7" id="KW-1185">Reference proteome</keyword>
<proteinExistence type="predicted"/>
<dbReference type="RefSeq" id="WP_165761666.1">
    <property type="nucleotide sequence ID" value="NZ_MVID01000037.1"/>
</dbReference>
<name>A0A375YGH7_MYCPF</name>
<evidence type="ECO:0000256" key="3">
    <source>
        <dbReference type="ARBA" id="ARBA00023002"/>
    </source>
</evidence>
<dbReference type="InterPro" id="IPR011251">
    <property type="entry name" value="Luciferase-like_dom"/>
</dbReference>
<dbReference type="Proteomes" id="UP000252008">
    <property type="component" value="Unassembled WGS sequence"/>
</dbReference>
<dbReference type="EMBL" id="UEGS01000001">
    <property type="protein sequence ID" value="SRX80190.1"/>
    <property type="molecule type" value="Genomic_DNA"/>
</dbReference>
<dbReference type="AlphaFoldDB" id="A0A375YGH7"/>
<evidence type="ECO:0000313" key="6">
    <source>
        <dbReference type="EMBL" id="SRX80190.1"/>
    </source>
</evidence>
<evidence type="ECO:0000259" key="5">
    <source>
        <dbReference type="Pfam" id="PF00296"/>
    </source>
</evidence>
<keyword evidence="1" id="KW-0285">Flavoprotein</keyword>
<evidence type="ECO:0000313" key="7">
    <source>
        <dbReference type="Proteomes" id="UP000252008"/>
    </source>
</evidence>
<dbReference type="STRING" id="39692.BST38_26885"/>
<dbReference type="Pfam" id="PF00296">
    <property type="entry name" value="Bac_luciferase"/>
    <property type="match status" value="1"/>
</dbReference>
<dbReference type="Gene3D" id="3.20.20.30">
    <property type="entry name" value="Luciferase-like domain"/>
    <property type="match status" value="1"/>
</dbReference>
<evidence type="ECO:0000256" key="4">
    <source>
        <dbReference type="ARBA" id="ARBA00023033"/>
    </source>
</evidence>
<evidence type="ECO:0000256" key="1">
    <source>
        <dbReference type="ARBA" id="ARBA00022630"/>
    </source>
</evidence>
<keyword evidence="3" id="KW-0560">Oxidoreductase</keyword>
<reference evidence="6 7" key="1">
    <citation type="submission" date="2018-05" db="EMBL/GenBank/DDBJ databases">
        <authorList>
            <consortium name="IHU Genomes"/>
        </authorList>
    </citation>
    <scope>NUCLEOTIDE SEQUENCE [LARGE SCALE GENOMIC DNA]</scope>
    <source>
        <strain evidence="6 7">P7335</strain>
    </source>
</reference>
<dbReference type="InterPro" id="IPR036661">
    <property type="entry name" value="Luciferase-like_sf"/>
</dbReference>
<gene>
    <name evidence="6" type="ORF">MPP7335_01930</name>
</gene>
<dbReference type="PANTHER" id="PTHR42847:SF4">
    <property type="entry name" value="ALKANESULFONATE MONOOXYGENASE-RELATED"/>
    <property type="match status" value="1"/>
</dbReference>
<keyword evidence="2" id="KW-0288">FMN</keyword>
<sequence length="335" mass="36844">MQGIGLSLPNRGILFGAITVAEMLELAEFADQGEYFDSVWVGDGLIAKPRVEAVTSLAAISARTERVKLGVCCLATFPLRQPVMFAAQWASLDVLSGGRALLAVCLGATTERSGGNVVAELTATGVTGRERVPRLEEGIRLVRALWSGSTAWDGQFWSFPEVSLEPKPIQDPCPIWIASNPDPARMPERRYRAAIERVATLADGWQTAVTTPEEFGRKWDEIRTAADAAGRDPSAMSSSAHLMINLGASRAEARAEGKRFLDTYYSMDSSDEILDRWGAFGTPDEVLTRIDEYLERGLDIPILRFASFDQPRQMELAEQTLLPELQRRRRAVPAC</sequence>
<organism evidence="6 7">
    <name type="scientific">Mycolicibacterium parafortuitum</name>
    <name type="common">Mycobacterium parafortuitum</name>
    <dbReference type="NCBI Taxonomy" id="39692"/>
    <lineage>
        <taxon>Bacteria</taxon>
        <taxon>Bacillati</taxon>
        <taxon>Actinomycetota</taxon>
        <taxon>Actinomycetes</taxon>
        <taxon>Mycobacteriales</taxon>
        <taxon>Mycobacteriaceae</taxon>
        <taxon>Mycolicibacterium</taxon>
    </lineage>
</organism>
<keyword evidence="4" id="KW-0503">Monooxygenase</keyword>
<dbReference type="PANTHER" id="PTHR42847">
    <property type="entry name" value="ALKANESULFONATE MONOOXYGENASE"/>
    <property type="match status" value="1"/>
</dbReference>
<dbReference type="GO" id="GO:0008726">
    <property type="term" value="F:alkanesulfonate monooxygenase activity"/>
    <property type="evidence" value="ECO:0007669"/>
    <property type="project" value="TreeGrafter"/>
</dbReference>
<accession>A0A375YGH7</accession>
<dbReference type="SUPFAM" id="SSF51679">
    <property type="entry name" value="Bacterial luciferase-like"/>
    <property type="match status" value="1"/>
</dbReference>
<feature type="domain" description="Luciferase-like" evidence="5">
    <location>
        <begin position="18"/>
        <end position="297"/>
    </location>
</feature>
<dbReference type="InterPro" id="IPR050172">
    <property type="entry name" value="SsuD_RutA_monooxygenase"/>
</dbReference>
<protein>
    <submittedName>
        <fullName evidence="6">Luciferase-like protein [Sphaerobacter thermophilus DSM]</fullName>
    </submittedName>
</protein>
<evidence type="ECO:0000256" key="2">
    <source>
        <dbReference type="ARBA" id="ARBA00022643"/>
    </source>
</evidence>
<dbReference type="GO" id="GO:0046306">
    <property type="term" value="P:alkanesulfonate catabolic process"/>
    <property type="evidence" value="ECO:0007669"/>
    <property type="project" value="TreeGrafter"/>
</dbReference>